<protein>
    <submittedName>
        <fullName evidence="2">Uncharacterized protein</fullName>
    </submittedName>
</protein>
<dbReference type="AlphaFoldDB" id="A0AAD6ZJ50"/>
<keyword evidence="3" id="KW-1185">Reference proteome</keyword>
<accession>A0AAD6ZJ50</accession>
<evidence type="ECO:0000313" key="2">
    <source>
        <dbReference type="EMBL" id="KAJ7323561.1"/>
    </source>
</evidence>
<dbReference type="EMBL" id="JARIHO010000046">
    <property type="protein sequence ID" value="KAJ7323561.1"/>
    <property type="molecule type" value="Genomic_DNA"/>
</dbReference>
<feature type="region of interest" description="Disordered" evidence="1">
    <location>
        <begin position="152"/>
        <end position="186"/>
    </location>
</feature>
<feature type="compositionally biased region" description="Basic and acidic residues" evidence="1">
    <location>
        <begin position="855"/>
        <end position="879"/>
    </location>
</feature>
<feature type="region of interest" description="Disordered" evidence="1">
    <location>
        <begin position="357"/>
        <end position="467"/>
    </location>
</feature>
<gene>
    <name evidence="2" type="ORF">DFH08DRAFT_817596</name>
</gene>
<sequence>MKTQSPPDFPRALTGTSPHASLSTVQDAPPAVSTMQDLPPVALSALQDAPPAESLLAHSISAIPDFPPAALSAIEDVGTPAVQDVPVMQDLLPATPSAMQEAPPAESPLARSVSAIQDSPPASIFVMQDVHTSVVQDVPLAQSPSLCTSLSAVQDVRSPAPHRTSLSPVQDAHDSPHAPPHASPSTMPHLVELLLSALPLADIVPSRCASPSTQESQRPALSLHTVISSHTTSSKLLPRLNLSLFQNSRPAAKGTKPRRKQPHPSPRRRSPTPHLTIEDSNDATTLILDENNATAHSLDDILDRHFEDTRTEDEDEDEVEAWRSVRASDEEAQWQEEAAHAEDRRFQKDCSTFLSKSHLTTQEEDDQADERDFENEFGRQPRRHRGLGDDDEHAPPLRRVPLPPKPHRKTPQRLVDSDDDDDPSPRPKPKARLGARQQKQTDVDGDGKGSDIEHENTDADTEGYSYKSGPVPQGAKDRLLKAQDDLVQIVEQMAVELNKPAHLLWQVIDAQPKGVRSPTAWNMFQTWLYAPTGSAQKHEKHLSKTERAELDRAQYGSYLDELDISMDDRKKSKKVLEKMTWLTTWHADFQEEVRVASISRDLTKISKSAYRDGGFHVFGFVINTDGGSTSFGATTAYKLLRQRQASVWKSTTREYESRLQYVRSTIVCSLLTETRISVLQMELDGLNASEVVKSQRTRDLERVRPRVTEDGDVEGDRDSTRKFIKDCLVKDLLDILVERENECVVPALDARHFPEDYNVDREELAEKAMRIISWTEDEMAVSLEKQGDVPIIQTVSGVTVAMGKSGKGKHEKAEKERKKKAKGKGKEKEVVVRQTTKASTHVRARSRSRGTASDMLKDHRRPVTHDSGAESDNDDSRLKEHGRRVAVHTAPGPSHRRSSSGTAPVPGPSSSAHTPPTANTRTMSKRERKELLEWLQREKDADAAEEANISRIKFRLQYDQEQSPLFYGEIQVLGAGESQTEGEKHMIYWDKNFTQWGTEDILGKMGKKWIHETTIAGSRTTDVNNPLRPNKEIMKLADKFNGENILGASYLPSGCFHDIVCELSMGAPIAPTEGSWEHPASSTGSIQGITQRLLGASRHVTWAVPSPLRNILAGSQNYYTGAPMAVRRELPCTLGNPGGGGGAPS</sequence>
<feature type="compositionally biased region" description="Basic and acidic residues" evidence="1">
    <location>
        <begin position="439"/>
        <end position="457"/>
    </location>
</feature>
<organism evidence="2 3">
    <name type="scientific">Mycena albidolilacea</name>
    <dbReference type="NCBI Taxonomy" id="1033008"/>
    <lineage>
        <taxon>Eukaryota</taxon>
        <taxon>Fungi</taxon>
        <taxon>Dikarya</taxon>
        <taxon>Basidiomycota</taxon>
        <taxon>Agaricomycotina</taxon>
        <taxon>Agaricomycetes</taxon>
        <taxon>Agaricomycetidae</taxon>
        <taxon>Agaricales</taxon>
        <taxon>Marasmiineae</taxon>
        <taxon>Mycenaceae</taxon>
        <taxon>Mycena</taxon>
    </lineage>
</organism>
<evidence type="ECO:0000313" key="3">
    <source>
        <dbReference type="Proteomes" id="UP001218218"/>
    </source>
</evidence>
<proteinExistence type="predicted"/>
<feature type="compositionally biased region" description="Basic residues" evidence="1">
    <location>
        <begin position="255"/>
        <end position="271"/>
    </location>
</feature>
<feature type="region of interest" description="Disordered" evidence="1">
    <location>
        <begin position="324"/>
        <end position="345"/>
    </location>
</feature>
<comment type="caution">
    <text evidence="2">The sequence shown here is derived from an EMBL/GenBank/DDBJ whole genome shotgun (WGS) entry which is preliminary data.</text>
</comment>
<feature type="compositionally biased region" description="Polar residues" evidence="1">
    <location>
        <begin position="908"/>
        <end position="922"/>
    </location>
</feature>
<reference evidence="2" key="1">
    <citation type="submission" date="2023-03" db="EMBL/GenBank/DDBJ databases">
        <title>Massive genome expansion in bonnet fungi (Mycena s.s.) driven by repeated elements and novel gene families across ecological guilds.</title>
        <authorList>
            <consortium name="Lawrence Berkeley National Laboratory"/>
            <person name="Harder C.B."/>
            <person name="Miyauchi S."/>
            <person name="Viragh M."/>
            <person name="Kuo A."/>
            <person name="Thoen E."/>
            <person name="Andreopoulos B."/>
            <person name="Lu D."/>
            <person name="Skrede I."/>
            <person name="Drula E."/>
            <person name="Henrissat B."/>
            <person name="Morin E."/>
            <person name="Kohler A."/>
            <person name="Barry K."/>
            <person name="LaButti K."/>
            <person name="Morin E."/>
            <person name="Salamov A."/>
            <person name="Lipzen A."/>
            <person name="Mereny Z."/>
            <person name="Hegedus B."/>
            <person name="Baldrian P."/>
            <person name="Stursova M."/>
            <person name="Weitz H."/>
            <person name="Taylor A."/>
            <person name="Grigoriev I.V."/>
            <person name="Nagy L.G."/>
            <person name="Martin F."/>
            <person name="Kauserud H."/>
        </authorList>
    </citation>
    <scope>NUCLEOTIDE SEQUENCE</scope>
    <source>
        <strain evidence="2">CBHHK002</strain>
    </source>
</reference>
<feature type="compositionally biased region" description="Polar residues" evidence="1">
    <location>
        <begin position="14"/>
        <end position="26"/>
    </location>
</feature>
<feature type="region of interest" description="Disordered" evidence="1">
    <location>
        <begin position="801"/>
        <end position="925"/>
    </location>
</feature>
<name>A0AAD6ZJ50_9AGAR</name>
<feature type="compositionally biased region" description="Acidic residues" evidence="1">
    <location>
        <begin position="362"/>
        <end position="373"/>
    </location>
</feature>
<evidence type="ECO:0000256" key="1">
    <source>
        <dbReference type="SAM" id="MobiDB-lite"/>
    </source>
</evidence>
<dbReference type="Proteomes" id="UP001218218">
    <property type="component" value="Unassembled WGS sequence"/>
</dbReference>
<feature type="region of interest" description="Disordered" evidence="1">
    <location>
        <begin position="246"/>
        <end position="280"/>
    </location>
</feature>
<feature type="region of interest" description="Disordered" evidence="1">
    <location>
        <begin position="1"/>
        <end position="33"/>
    </location>
</feature>